<name>A0A919RJE5_9ACTN</name>
<accession>A0A919RJE5</accession>
<evidence type="ECO:0000313" key="3">
    <source>
        <dbReference type="Proteomes" id="UP000606172"/>
    </source>
</evidence>
<dbReference type="AlphaFoldDB" id="A0A919RJE5"/>
<gene>
    <name evidence="2" type="ORF">Ssi02_41510</name>
</gene>
<dbReference type="EMBL" id="BOOW01000027">
    <property type="protein sequence ID" value="GII93920.1"/>
    <property type="molecule type" value="Genomic_DNA"/>
</dbReference>
<feature type="region of interest" description="Disordered" evidence="1">
    <location>
        <begin position="18"/>
        <end position="58"/>
    </location>
</feature>
<evidence type="ECO:0000313" key="2">
    <source>
        <dbReference type="EMBL" id="GII93920.1"/>
    </source>
</evidence>
<reference evidence="2" key="1">
    <citation type="submission" date="2021-01" db="EMBL/GenBank/DDBJ databases">
        <title>Whole genome shotgun sequence of Sinosporangium siamense NBRC 109515.</title>
        <authorList>
            <person name="Komaki H."/>
            <person name="Tamura T."/>
        </authorList>
    </citation>
    <scope>NUCLEOTIDE SEQUENCE</scope>
    <source>
        <strain evidence="2">NBRC 109515</strain>
    </source>
</reference>
<protein>
    <submittedName>
        <fullName evidence="2">Uncharacterized protein</fullName>
    </submittedName>
</protein>
<dbReference type="Proteomes" id="UP000606172">
    <property type="component" value="Unassembled WGS sequence"/>
</dbReference>
<evidence type="ECO:0000256" key="1">
    <source>
        <dbReference type="SAM" id="MobiDB-lite"/>
    </source>
</evidence>
<proteinExistence type="predicted"/>
<feature type="region of interest" description="Disordered" evidence="1">
    <location>
        <begin position="114"/>
        <end position="150"/>
    </location>
</feature>
<keyword evidence="3" id="KW-1185">Reference proteome</keyword>
<sequence>MHTPWAIASQPLWLSADVSSGAPVPPTVPGADVSGDSDARQSKGPRAAPQVGVNAPRTQGRDFDAWCHVRPLSTHVARVLLNPWSGLPQGAEEYLRYTAARPSVDPEIAARLREAPAAWDARQTGAASPDPGAEDPPQPHPIRTRQDKSR</sequence>
<organism evidence="2 3">
    <name type="scientific">Sinosporangium siamense</name>
    <dbReference type="NCBI Taxonomy" id="1367973"/>
    <lineage>
        <taxon>Bacteria</taxon>
        <taxon>Bacillati</taxon>
        <taxon>Actinomycetota</taxon>
        <taxon>Actinomycetes</taxon>
        <taxon>Streptosporangiales</taxon>
        <taxon>Streptosporangiaceae</taxon>
        <taxon>Sinosporangium</taxon>
    </lineage>
</organism>
<comment type="caution">
    <text evidence="2">The sequence shown here is derived from an EMBL/GenBank/DDBJ whole genome shotgun (WGS) entry which is preliminary data.</text>
</comment>